<evidence type="ECO:0000313" key="1">
    <source>
        <dbReference type="EMBL" id="KAG0426382.1"/>
    </source>
</evidence>
<name>A0AC60PYN4_IXOPE</name>
<sequence>MPAVREAHSAIYSGYRPFFLFCKLTGCCSIQGVWTKTLFDELKVKMTLWSVLYSFLLLTCYLWTLVLFVEVLVKKHFRHPTSPISTAIGLFYGYYVLLYLQSTVNAFTLVRHAGALLAIIRDCSSLETQIGLDKDGVRRRLIIVSRGCLGFMVLDCIKSLTLAYRVTPAAWLHLSWMHDWVKIVCVAFFLIGVMLVGLWFSMSFWMIVYNAYVLRHYFARVNELLVGGLSMGGDCGRALQRVRWYQAEIRDIVSRFNSVLGLQSTFYYGGSVYFLCATVFGAFLSNIGVFERIVRSVFAITMAVGLLISARAGHKMTSEISGAVITYTVVLVQTDEDAVRQYDIMLWCWDDDPDERPSFSCLVEAVVHIEATLGMKRGDKGTA</sequence>
<protein>
    <submittedName>
        <fullName evidence="1">Uncharacterized protein</fullName>
    </submittedName>
</protein>
<accession>A0AC60PYN4</accession>
<dbReference type="Proteomes" id="UP000805193">
    <property type="component" value="Unassembled WGS sequence"/>
</dbReference>
<comment type="caution">
    <text evidence="1">The sequence shown here is derived from an EMBL/GenBank/DDBJ whole genome shotgun (WGS) entry which is preliminary data.</text>
</comment>
<evidence type="ECO:0000313" key="2">
    <source>
        <dbReference type="Proteomes" id="UP000805193"/>
    </source>
</evidence>
<reference evidence="1 2" key="1">
    <citation type="journal article" date="2020" name="Cell">
        <title>Large-Scale Comparative Analyses of Tick Genomes Elucidate Their Genetic Diversity and Vector Capacities.</title>
        <authorList>
            <consortium name="Tick Genome and Microbiome Consortium (TIGMIC)"/>
            <person name="Jia N."/>
            <person name="Wang J."/>
            <person name="Shi W."/>
            <person name="Du L."/>
            <person name="Sun Y."/>
            <person name="Zhan W."/>
            <person name="Jiang J.F."/>
            <person name="Wang Q."/>
            <person name="Zhang B."/>
            <person name="Ji P."/>
            <person name="Bell-Sakyi L."/>
            <person name="Cui X.M."/>
            <person name="Yuan T.T."/>
            <person name="Jiang B.G."/>
            <person name="Yang W.F."/>
            <person name="Lam T.T."/>
            <person name="Chang Q.C."/>
            <person name="Ding S.J."/>
            <person name="Wang X.J."/>
            <person name="Zhu J.G."/>
            <person name="Ruan X.D."/>
            <person name="Zhao L."/>
            <person name="Wei J.T."/>
            <person name="Ye R.Z."/>
            <person name="Que T.C."/>
            <person name="Du C.H."/>
            <person name="Zhou Y.H."/>
            <person name="Cheng J.X."/>
            <person name="Dai P.F."/>
            <person name="Guo W.B."/>
            <person name="Han X.H."/>
            <person name="Huang E.J."/>
            <person name="Li L.F."/>
            <person name="Wei W."/>
            <person name="Gao Y.C."/>
            <person name="Liu J.Z."/>
            <person name="Shao H.Z."/>
            <person name="Wang X."/>
            <person name="Wang C.C."/>
            <person name="Yang T.C."/>
            <person name="Huo Q.B."/>
            <person name="Li W."/>
            <person name="Chen H.Y."/>
            <person name="Chen S.E."/>
            <person name="Zhou L.G."/>
            <person name="Ni X.B."/>
            <person name="Tian J.H."/>
            <person name="Sheng Y."/>
            <person name="Liu T."/>
            <person name="Pan Y.S."/>
            <person name="Xia L.Y."/>
            <person name="Li J."/>
            <person name="Zhao F."/>
            <person name="Cao W.C."/>
        </authorList>
    </citation>
    <scope>NUCLEOTIDE SEQUENCE [LARGE SCALE GENOMIC DNA]</scope>
    <source>
        <strain evidence="1">Iper-2018</strain>
    </source>
</reference>
<organism evidence="1 2">
    <name type="scientific">Ixodes persulcatus</name>
    <name type="common">Taiga tick</name>
    <dbReference type="NCBI Taxonomy" id="34615"/>
    <lineage>
        <taxon>Eukaryota</taxon>
        <taxon>Metazoa</taxon>
        <taxon>Ecdysozoa</taxon>
        <taxon>Arthropoda</taxon>
        <taxon>Chelicerata</taxon>
        <taxon>Arachnida</taxon>
        <taxon>Acari</taxon>
        <taxon>Parasitiformes</taxon>
        <taxon>Ixodida</taxon>
        <taxon>Ixodoidea</taxon>
        <taxon>Ixodidae</taxon>
        <taxon>Ixodinae</taxon>
        <taxon>Ixodes</taxon>
    </lineage>
</organism>
<gene>
    <name evidence="1" type="ORF">HPB47_026512</name>
</gene>
<feature type="non-terminal residue" evidence="1">
    <location>
        <position position="383"/>
    </location>
</feature>
<dbReference type="EMBL" id="JABSTQ010009724">
    <property type="protein sequence ID" value="KAG0426382.1"/>
    <property type="molecule type" value="Genomic_DNA"/>
</dbReference>
<keyword evidence="2" id="KW-1185">Reference proteome</keyword>
<proteinExistence type="predicted"/>